<name>A0A7C9AWE9_OPUST</name>
<dbReference type="EMBL" id="GISG01272817">
    <property type="protein sequence ID" value="MBA4676800.1"/>
    <property type="molecule type" value="Transcribed_RNA"/>
</dbReference>
<reference evidence="1" key="2">
    <citation type="submission" date="2020-07" db="EMBL/GenBank/DDBJ databases">
        <authorList>
            <person name="Vera ALvarez R."/>
            <person name="Arias-Moreno D.M."/>
            <person name="Jimenez-Jacinto V."/>
            <person name="Jimenez-Bremont J.F."/>
            <person name="Swaminathan K."/>
            <person name="Moose S.P."/>
            <person name="Guerrero-Gonzalez M.L."/>
            <person name="Marino-Ramirez L."/>
            <person name="Landsman D."/>
            <person name="Rodriguez-Kessler M."/>
            <person name="Delgado-Sanchez P."/>
        </authorList>
    </citation>
    <scope>NUCLEOTIDE SEQUENCE</scope>
    <source>
        <tissue evidence="1">Cladode</tissue>
    </source>
</reference>
<accession>A0A7C9AWE9</accession>
<dbReference type="EMBL" id="GISG01272819">
    <property type="protein sequence ID" value="MBA4676802.1"/>
    <property type="molecule type" value="Transcribed_RNA"/>
</dbReference>
<evidence type="ECO:0000313" key="1">
    <source>
        <dbReference type="EMBL" id="MBA4676797.1"/>
    </source>
</evidence>
<dbReference type="EMBL" id="GISG01272820">
    <property type="protein sequence ID" value="MBA4676803.1"/>
    <property type="molecule type" value="Transcribed_RNA"/>
</dbReference>
<dbReference type="EMBL" id="GISG01272818">
    <property type="protein sequence ID" value="MBA4676801.1"/>
    <property type="molecule type" value="Transcribed_RNA"/>
</dbReference>
<protein>
    <submittedName>
        <fullName evidence="1">Uncharacterized protein</fullName>
    </submittedName>
</protein>
<organism evidence="1">
    <name type="scientific">Opuntia streptacantha</name>
    <name type="common">Prickly pear cactus</name>
    <name type="synonym">Opuntia cardona</name>
    <dbReference type="NCBI Taxonomy" id="393608"/>
    <lineage>
        <taxon>Eukaryota</taxon>
        <taxon>Viridiplantae</taxon>
        <taxon>Streptophyta</taxon>
        <taxon>Embryophyta</taxon>
        <taxon>Tracheophyta</taxon>
        <taxon>Spermatophyta</taxon>
        <taxon>Magnoliopsida</taxon>
        <taxon>eudicotyledons</taxon>
        <taxon>Gunneridae</taxon>
        <taxon>Pentapetalae</taxon>
        <taxon>Caryophyllales</taxon>
        <taxon>Cactineae</taxon>
        <taxon>Cactaceae</taxon>
        <taxon>Opuntioideae</taxon>
        <taxon>Opuntia</taxon>
    </lineage>
</organism>
<dbReference type="EMBL" id="GISG01272814">
    <property type="protein sequence ID" value="MBA4676797.1"/>
    <property type="molecule type" value="Transcribed_RNA"/>
</dbReference>
<proteinExistence type="predicted"/>
<dbReference type="AlphaFoldDB" id="A0A7C9AWE9"/>
<sequence>MPQISWSWVLQILQYLRRQTTQPATQAITCRPKKLAHKTSHNPKNLHLVLASISMHLHHLFLMLNLQTQHPLPPLHFLLLPLLLQLHSPPPLLIQLSLQSQPPVKLHSCPPHLHLFQLQFSLLHPLLCIP</sequence>
<reference evidence="1" key="1">
    <citation type="journal article" date="2013" name="J. Plant Res.">
        <title>Effect of fungi and light on seed germination of three Opuntia species from semiarid lands of central Mexico.</title>
        <authorList>
            <person name="Delgado-Sanchez P."/>
            <person name="Jimenez-Bremont J.F."/>
            <person name="Guerrero-Gonzalez Mde L."/>
            <person name="Flores J."/>
        </authorList>
    </citation>
    <scope>NUCLEOTIDE SEQUENCE</scope>
    <source>
        <tissue evidence="1">Cladode</tissue>
    </source>
</reference>